<dbReference type="CDD" id="cd01948">
    <property type="entry name" value="EAL"/>
    <property type="match status" value="1"/>
</dbReference>
<feature type="domain" description="PAS" evidence="1">
    <location>
        <begin position="23"/>
        <end position="61"/>
    </location>
</feature>
<evidence type="ECO:0000313" key="5">
    <source>
        <dbReference type="Proteomes" id="UP000247811"/>
    </source>
</evidence>
<protein>
    <submittedName>
        <fullName evidence="4">PAS domain S-box-containing protein</fullName>
    </submittedName>
</protein>
<dbReference type="SUPFAM" id="SSF141868">
    <property type="entry name" value="EAL domain-like"/>
    <property type="match status" value="1"/>
</dbReference>
<dbReference type="InterPro" id="IPR052155">
    <property type="entry name" value="Biofilm_reg_signaling"/>
</dbReference>
<dbReference type="SMART" id="SM00052">
    <property type="entry name" value="EAL"/>
    <property type="match status" value="1"/>
</dbReference>
<dbReference type="PROSITE" id="PS50887">
    <property type="entry name" value="GGDEF"/>
    <property type="match status" value="1"/>
</dbReference>
<dbReference type="InterPro" id="IPR001633">
    <property type="entry name" value="EAL_dom"/>
</dbReference>
<dbReference type="InterPro" id="IPR000014">
    <property type="entry name" value="PAS"/>
</dbReference>
<feature type="domain" description="EAL" evidence="2">
    <location>
        <begin position="309"/>
        <end position="562"/>
    </location>
</feature>
<evidence type="ECO:0000259" key="3">
    <source>
        <dbReference type="PROSITE" id="PS50887"/>
    </source>
</evidence>
<dbReference type="InterPro" id="IPR029787">
    <property type="entry name" value="Nucleotide_cyclase"/>
</dbReference>
<proteinExistence type="predicted"/>
<dbReference type="PANTHER" id="PTHR44757:SF2">
    <property type="entry name" value="BIOFILM ARCHITECTURE MAINTENANCE PROTEIN MBAA"/>
    <property type="match status" value="1"/>
</dbReference>
<dbReference type="SMART" id="SM00267">
    <property type="entry name" value="GGDEF"/>
    <property type="match status" value="1"/>
</dbReference>
<gene>
    <name evidence="4" type="ORF">C7444_11860</name>
</gene>
<dbReference type="Pfam" id="PF00563">
    <property type="entry name" value="EAL"/>
    <property type="match status" value="1"/>
</dbReference>
<dbReference type="SUPFAM" id="SSF55785">
    <property type="entry name" value="PYP-like sensor domain (PAS domain)"/>
    <property type="match status" value="1"/>
</dbReference>
<dbReference type="Gene3D" id="3.20.20.450">
    <property type="entry name" value="EAL domain"/>
    <property type="match status" value="1"/>
</dbReference>
<dbReference type="InterPro" id="IPR035919">
    <property type="entry name" value="EAL_sf"/>
</dbReference>
<sequence>MIPMSQSVLPSVSPGVIGLLPALLQVFESTSDGMLLLDERMTVIAANAAAEALFGAGPGELGAAALVWLLPGGLGGGRHPDRPERSDRTAGWPTPLRMARRLDGRAFPVELTVTRLAGSPIAACLLVRDADGLARCEDRLTFLAWHDAVTGLPNRRLLHERLRAMLADPGPRTEPVVLVAVSLQPWRRLLDADRFDQGLRRLVVCLHELVGPDEGLASLGSDTLALLWRLPQAQALQGRLDRLRRLLSVEGSPMAGLHHAIGVARSAPGLGTPAELLQQAERALLRSLEEGAVACCFYSASWMAEVAEHHELEVSLHHALERGELTLHYQPKVDLVSGRVRGAEALMRWTRADGRGVEPTRFIAMAEANGDILSLGAWALQRACAQAQRWQRLQPGFRMAVNLSPCQLADPDLCPLVERLLAQHQLPPSCLELEVTESVMMDRPEQAIAVVRQLRQLGVRVALDDFGTGHSSLSHLSTFDVDTLKIDRSFVVDLAQGGRRVDVVHLIISLARTLQMQVVAEGVERPEQLAALARLGCGGYQGFLCSPAVAAEQFEAIFLAGIDR</sequence>
<comment type="caution">
    <text evidence="4">The sequence shown here is derived from an EMBL/GenBank/DDBJ whole genome shotgun (WGS) entry which is preliminary data.</text>
</comment>
<dbReference type="PANTHER" id="PTHR44757">
    <property type="entry name" value="DIGUANYLATE CYCLASE DGCP"/>
    <property type="match status" value="1"/>
</dbReference>
<dbReference type="Gene3D" id="3.30.70.270">
    <property type="match status" value="1"/>
</dbReference>
<evidence type="ECO:0000259" key="2">
    <source>
        <dbReference type="PROSITE" id="PS50883"/>
    </source>
</evidence>
<keyword evidence="5" id="KW-1185">Reference proteome</keyword>
<evidence type="ECO:0000313" key="4">
    <source>
        <dbReference type="EMBL" id="PXW93691.1"/>
    </source>
</evidence>
<dbReference type="InterPro" id="IPR035965">
    <property type="entry name" value="PAS-like_dom_sf"/>
</dbReference>
<evidence type="ECO:0000259" key="1">
    <source>
        <dbReference type="PROSITE" id="PS50112"/>
    </source>
</evidence>
<dbReference type="Proteomes" id="UP000247811">
    <property type="component" value="Unassembled WGS sequence"/>
</dbReference>
<reference evidence="4 5" key="1">
    <citation type="submission" date="2018-05" db="EMBL/GenBank/DDBJ databases">
        <title>Genomic Encyclopedia of Type Strains, Phase IV (KMG-IV): sequencing the most valuable type-strain genomes for metagenomic binning, comparative biology and taxonomic classification.</title>
        <authorList>
            <person name="Goeker M."/>
        </authorList>
    </citation>
    <scope>NUCLEOTIDE SEQUENCE [LARGE SCALE GENOMIC DNA]</scope>
    <source>
        <strain evidence="4 5">DSM 566</strain>
    </source>
</reference>
<dbReference type="AlphaFoldDB" id="A0A318GVV3"/>
<dbReference type="InterPro" id="IPR000160">
    <property type="entry name" value="GGDEF_dom"/>
</dbReference>
<dbReference type="PROSITE" id="PS50112">
    <property type="entry name" value="PAS"/>
    <property type="match status" value="1"/>
</dbReference>
<name>A0A318GVV3_9BURK</name>
<dbReference type="PROSITE" id="PS50883">
    <property type="entry name" value="EAL"/>
    <property type="match status" value="1"/>
</dbReference>
<dbReference type="Pfam" id="PF13188">
    <property type="entry name" value="PAS_8"/>
    <property type="match status" value="1"/>
</dbReference>
<dbReference type="InterPro" id="IPR043128">
    <property type="entry name" value="Rev_trsase/Diguanyl_cyclase"/>
</dbReference>
<organism evidence="4 5">
    <name type="scientific">Sphaerotilus hippei</name>
    <dbReference type="NCBI Taxonomy" id="744406"/>
    <lineage>
        <taxon>Bacteria</taxon>
        <taxon>Pseudomonadati</taxon>
        <taxon>Pseudomonadota</taxon>
        <taxon>Betaproteobacteria</taxon>
        <taxon>Burkholderiales</taxon>
        <taxon>Sphaerotilaceae</taxon>
        <taxon>Sphaerotilus</taxon>
    </lineage>
</organism>
<feature type="domain" description="GGDEF" evidence="3">
    <location>
        <begin position="174"/>
        <end position="300"/>
    </location>
</feature>
<accession>A0A318GVV3</accession>
<dbReference type="SUPFAM" id="SSF55073">
    <property type="entry name" value="Nucleotide cyclase"/>
    <property type="match status" value="1"/>
</dbReference>
<dbReference type="EMBL" id="QJJS01000018">
    <property type="protein sequence ID" value="PXW93691.1"/>
    <property type="molecule type" value="Genomic_DNA"/>
</dbReference>
<dbReference type="OrthoDB" id="9813903at2"/>
<dbReference type="Pfam" id="PF00990">
    <property type="entry name" value="GGDEF"/>
    <property type="match status" value="1"/>
</dbReference>
<dbReference type="Gene3D" id="3.30.450.20">
    <property type="entry name" value="PAS domain"/>
    <property type="match status" value="1"/>
</dbReference>